<dbReference type="AlphaFoldDB" id="A0AAX4KBI8"/>
<dbReference type="Proteomes" id="UP001358614">
    <property type="component" value="Chromosome 1"/>
</dbReference>
<dbReference type="GeneID" id="91100154"/>
<sequence length="105" mass="11500">MERRESSGTQHQGNGSTADTGNDDNQTAFARDITPSQLEQGQGSTAAGTTADTKHTGCRQVLRSMANAVKSLGPRQETEAEREDRWARMRDARVDRAEEEGYDAD</sequence>
<accession>A0AAX4KBI8</accession>
<evidence type="ECO:0000313" key="2">
    <source>
        <dbReference type="EMBL" id="WWD03299.1"/>
    </source>
</evidence>
<feature type="compositionally biased region" description="Polar residues" evidence="1">
    <location>
        <begin position="7"/>
        <end position="51"/>
    </location>
</feature>
<name>A0AAX4KBI8_9TREE</name>
<proteinExistence type="predicted"/>
<reference evidence="2 3" key="1">
    <citation type="submission" date="2024-01" db="EMBL/GenBank/DDBJ databases">
        <title>Comparative genomics of Cryptococcus and Kwoniella reveals pathogenesis evolution and contrasting modes of karyotype evolution via chromosome fusion or intercentromeric recombination.</title>
        <authorList>
            <person name="Coelho M.A."/>
            <person name="David-Palma M."/>
            <person name="Shea T."/>
            <person name="Bowers K."/>
            <person name="McGinley-Smith S."/>
            <person name="Mohammad A.W."/>
            <person name="Gnirke A."/>
            <person name="Yurkov A.M."/>
            <person name="Nowrousian M."/>
            <person name="Sun S."/>
            <person name="Cuomo C.A."/>
            <person name="Heitman J."/>
        </authorList>
    </citation>
    <scope>NUCLEOTIDE SEQUENCE [LARGE SCALE GENOMIC DNA]</scope>
    <source>
        <strain evidence="2 3">PYCC6329</strain>
    </source>
</reference>
<dbReference type="EMBL" id="CP144089">
    <property type="protein sequence ID" value="WWD03299.1"/>
    <property type="molecule type" value="Genomic_DNA"/>
</dbReference>
<feature type="region of interest" description="Disordered" evidence="1">
    <location>
        <begin position="1"/>
        <end position="87"/>
    </location>
</feature>
<keyword evidence="3" id="KW-1185">Reference proteome</keyword>
<dbReference type="RefSeq" id="XP_066081266.1">
    <property type="nucleotide sequence ID" value="XM_066225169.1"/>
</dbReference>
<gene>
    <name evidence="2" type="ORF">V865_001350</name>
</gene>
<organism evidence="2 3">
    <name type="scientific">Kwoniella europaea PYCC6329</name>
    <dbReference type="NCBI Taxonomy" id="1423913"/>
    <lineage>
        <taxon>Eukaryota</taxon>
        <taxon>Fungi</taxon>
        <taxon>Dikarya</taxon>
        <taxon>Basidiomycota</taxon>
        <taxon>Agaricomycotina</taxon>
        <taxon>Tremellomycetes</taxon>
        <taxon>Tremellales</taxon>
        <taxon>Cryptococcaceae</taxon>
        <taxon>Kwoniella</taxon>
    </lineage>
</organism>
<feature type="compositionally biased region" description="Basic and acidic residues" evidence="1">
    <location>
        <begin position="76"/>
        <end position="87"/>
    </location>
</feature>
<evidence type="ECO:0000256" key="1">
    <source>
        <dbReference type="SAM" id="MobiDB-lite"/>
    </source>
</evidence>
<protein>
    <submittedName>
        <fullName evidence="2">Uncharacterized protein</fullName>
    </submittedName>
</protein>
<evidence type="ECO:0000313" key="3">
    <source>
        <dbReference type="Proteomes" id="UP001358614"/>
    </source>
</evidence>
<dbReference type="KEGG" id="ker:91100154"/>